<protein>
    <submittedName>
        <fullName evidence="3">Putative DNA-binding WGR domain protein</fullName>
    </submittedName>
</protein>
<sequence length="217" mass="24118">MSTANRAVRRRRPAQACHEISDFITDVNRSTPTDSKVSLDAIPAIGDSDLMIAQPYHLYVERTDVVKNMARYYAMSIEPNLFGDVCLLRKWGRIGAKGQMMVHHFGREEEAVELFLDLLRQKRKRGYRPRASVANWERPAEAGQEGASSTPVPVGLEGHLDLDEEGDLDHELQAELALAEEVADHLAESTEPTAGGGEELSELLHVVSPFELRSSRG</sequence>
<keyword evidence="4" id="KW-1185">Reference proteome</keyword>
<dbReference type="Gene3D" id="2.20.140.10">
    <property type="entry name" value="WGR domain"/>
    <property type="match status" value="1"/>
</dbReference>
<gene>
    <name evidence="3" type="ORF">HNR26_004356</name>
</gene>
<name>A0A7W8HTY7_9HYPH</name>
<dbReference type="PROSITE" id="PS51977">
    <property type="entry name" value="WGR"/>
    <property type="match status" value="1"/>
</dbReference>
<feature type="domain" description="WGR" evidence="2">
    <location>
        <begin position="55"/>
        <end position="142"/>
    </location>
</feature>
<dbReference type="InterPro" id="IPR036930">
    <property type="entry name" value="WGR_dom_sf"/>
</dbReference>
<dbReference type="EMBL" id="JACHGA010000016">
    <property type="protein sequence ID" value="MBB5278259.1"/>
    <property type="molecule type" value="Genomic_DNA"/>
</dbReference>
<organism evidence="3 4">
    <name type="scientific">Rhizobium rosettiformans</name>
    <dbReference type="NCBI Taxonomy" id="1368430"/>
    <lineage>
        <taxon>Bacteria</taxon>
        <taxon>Pseudomonadati</taxon>
        <taxon>Pseudomonadota</taxon>
        <taxon>Alphaproteobacteria</taxon>
        <taxon>Hyphomicrobiales</taxon>
        <taxon>Rhizobiaceae</taxon>
        <taxon>Rhizobium/Agrobacterium group</taxon>
        <taxon>Rhizobium</taxon>
    </lineage>
</organism>
<proteinExistence type="predicted"/>
<dbReference type="SMART" id="SM00773">
    <property type="entry name" value="WGR"/>
    <property type="match status" value="1"/>
</dbReference>
<dbReference type="AlphaFoldDB" id="A0A7W8HTY7"/>
<dbReference type="Pfam" id="PF05406">
    <property type="entry name" value="WGR"/>
    <property type="match status" value="1"/>
</dbReference>
<feature type="region of interest" description="Disordered" evidence="1">
    <location>
        <begin position="130"/>
        <end position="152"/>
    </location>
</feature>
<accession>A0A7W8HTY7</accession>
<dbReference type="CDD" id="cd07996">
    <property type="entry name" value="WGR_MMR_like"/>
    <property type="match status" value="1"/>
</dbReference>
<dbReference type="Proteomes" id="UP000550895">
    <property type="component" value="Unassembled WGS sequence"/>
</dbReference>
<evidence type="ECO:0000259" key="2">
    <source>
        <dbReference type="PROSITE" id="PS51977"/>
    </source>
</evidence>
<comment type="caution">
    <text evidence="3">The sequence shown here is derived from an EMBL/GenBank/DDBJ whole genome shotgun (WGS) entry which is preliminary data.</text>
</comment>
<evidence type="ECO:0000313" key="4">
    <source>
        <dbReference type="Proteomes" id="UP000550895"/>
    </source>
</evidence>
<reference evidence="3 4" key="1">
    <citation type="submission" date="2020-08" db="EMBL/GenBank/DDBJ databases">
        <title>Genomic Encyclopedia of Type Strains, Phase IV (KMG-IV): sequencing the most valuable type-strain genomes for metagenomic binning, comparative biology and taxonomic classification.</title>
        <authorList>
            <person name="Goeker M."/>
        </authorList>
    </citation>
    <scope>NUCLEOTIDE SEQUENCE [LARGE SCALE GENOMIC DNA]</scope>
    <source>
        <strain evidence="3 4">DSM 26376</strain>
    </source>
</reference>
<dbReference type="SUPFAM" id="SSF142921">
    <property type="entry name" value="WGR domain-like"/>
    <property type="match status" value="1"/>
</dbReference>
<keyword evidence="3" id="KW-0238">DNA-binding</keyword>
<evidence type="ECO:0000313" key="3">
    <source>
        <dbReference type="EMBL" id="MBB5278259.1"/>
    </source>
</evidence>
<dbReference type="GO" id="GO:0003677">
    <property type="term" value="F:DNA binding"/>
    <property type="evidence" value="ECO:0007669"/>
    <property type="project" value="UniProtKB-KW"/>
</dbReference>
<evidence type="ECO:0000256" key="1">
    <source>
        <dbReference type="SAM" id="MobiDB-lite"/>
    </source>
</evidence>
<dbReference type="InterPro" id="IPR049809">
    <property type="entry name" value="YehF/YfeS-like_WGR"/>
</dbReference>
<dbReference type="InterPro" id="IPR008893">
    <property type="entry name" value="WGR_domain"/>
</dbReference>